<dbReference type="PANTHER" id="PTHR32268">
    <property type="entry name" value="HOMOSERINE O-ACETYLTRANSFERASE"/>
    <property type="match status" value="1"/>
</dbReference>
<dbReference type="EMBL" id="FJOG01000003">
    <property type="protein sequence ID" value="CZR52950.1"/>
    <property type="molecule type" value="Genomic_DNA"/>
</dbReference>
<reference evidence="3 4" key="1">
    <citation type="submission" date="2016-03" db="EMBL/GenBank/DDBJ databases">
        <authorList>
            <person name="Ploux O."/>
        </authorList>
    </citation>
    <scope>NUCLEOTIDE SEQUENCE [LARGE SCALE GENOMIC DNA]</scope>
    <source>
        <strain evidence="3 4">UAMH 11012</strain>
    </source>
</reference>
<accession>A0A1L7WJM3</accession>
<dbReference type="AlphaFoldDB" id="A0A1L7WJM3"/>
<dbReference type="InterPro" id="IPR000073">
    <property type="entry name" value="AB_hydrolase_1"/>
</dbReference>
<gene>
    <name evidence="3" type="ORF">PAC_02828</name>
</gene>
<comment type="similarity">
    <text evidence="1">Belongs to the AB hydrolase superfamily. MetX family.</text>
</comment>
<evidence type="ECO:0000256" key="1">
    <source>
        <dbReference type="ARBA" id="ARBA00006886"/>
    </source>
</evidence>
<proteinExistence type="inferred from homology"/>
<protein>
    <recommendedName>
        <fullName evidence="2">AB hydrolase-1 domain-containing protein</fullName>
    </recommendedName>
</protein>
<dbReference type="SUPFAM" id="SSF53474">
    <property type="entry name" value="alpha/beta-Hydrolases"/>
    <property type="match status" value="1"/>
</dbReference>
<evidence type="ECO:0000313" key="3">
    <source>
        <dbReference type="EMBL" id="CZR52950.1"/>
    </source>
</evidence>
<dbReference type="GO" id="GO:0016747">
    <property type="term" value="F:acyltransferase activity, transferring groups other than amino-acyl groups"/>
    <property type="evidence" value="ECO:0007669"/>
    <property type="project" value="InterPro"/>
</dbReference>
<dbReference type="Proteomes" id="UP000184330">
    <property type="component" value="Unassembled WGS sequence"/>
</dbReference>
<evidence type="ECO:0000313" key="4">
    <source>
        <dbReference type="Proteomes" id="UP000184330"/>
    </source>
</evidence>
<dbReference type="Pfam" id="PF00561">
    <property type="entry name" value="Abhydrolase_1"/>
    <property type="match status" value="1"/>
</dbReference>
<name>A0A1L7WJM3_9HELO</name>
<dbReference type="InterPro" id="IPR008220">
    <property type="entry name" value="HAT_MetX-like"/>
</dbReference>
<evidence type="ECO:0000259" key="2">
    <source>
        <dbReference type="Pfam" id="PF00561"/>
    </source>
</evidence>
<dbReference type="InterPro" id="IPR029058">
    <property type="entry name" value="AB_hydrolase_fold"/>
</dbReference>
<dbReference type="STRING" id="576137.A0A1L7WJM3"/>
<organism evidence="3 4">
    <name type="scientific">Phialocephala subalpina</name>
    <dbReference type="NCBI Taxonomy" id="576137"/>
    <lineage>
        <taxon>Eukaryota</taxon>
        <taxon>Fungi</taxon>
        <taxon>Dikarya</taxon>
        <taxon>Ascomycota</taxon>
        <taxon>Pezizomycotina</taxon>
        <taxon>Leotiomycetes</taxon>
        <taxon>Helotiales</taxon>
        <taxon>Mollisiaceae</taxon>
        <taxon>Phialocephala</taxon>
        <taxon>Phialocephala fortinii species complex</taxon>
    </lineage>
</organism>
<feature type="domain" description="AB hydrolase-1" evidence="2">
    <location>
        <begin position="63"/>
        <end position="151"/>
    </location>
</feature>
<dbReference type="PANTHER" id="PTHR32268:SF15">
    <property type="entry name" value="HOMOSERINE ACETYLTRANSFERASE FAMILY PROTEIN (AFU_ORTHOLOGUE AFUA_1G15350)"/>
    <property type="match status" value="1"/>
</dbReference>
<sequence>MSYDATGIEYFPIPNFKFVGGTTKEIKVAYRSFNPTSSKKVLIPTCYSGRINTTLNFTAGVLKDYNVIVVAMLGNGESSSPSNDNDFPKDYSLRYPDCINSQYALLTQHLGVKSLDAVIGFSMGGQQAYHWAVMHGTGTDPFLKHAVVICGSAKTSGHNYAFLEGPTSALIASSDYDQGRYKANGVKPCRMVPTRALEEPWCSELARLATPPPGKGPHESWDPEDLLVLARMWQAGDIGSVGGHGDYKKALEQVTSKVLVMPSKTDQYFPPEDGQSEVKYLKNGVFDPIPTIWGHMGGGGANPADVKWMDERISRFLDGE</sequence>
<dbReference type="Gene3D" id="3.40.50.1820">
    <property type="entry name" value="alpha/beta hydrolase"/>
    <property type="match status" value="1"/>
</dbReference>
<dbReference type="OrthoDB" id="9972683at2759"/>
<keyword evidence="4" id="KW-1185">Reference proteome</keyword>